<evidence type="ECO:0000313" key="6">
    <source>
        <dbReference type="EMBL" id="MBK5930802.1"/>
    </source>
</evidence>
<dbReference type="Gene3D" id="1.10.238.10">
    <property type="entry name" value="EF-hand"/>
    <property type="match status" value="2"/>
</dbReference>
<dbReference type="PANTHER" id="PTHR10827">
    <property type="entry name" value="RETICULOCALBIN"/>
    <property type="match status" value="1"/>
</dbReference>
<dbReference type="Pfam" id="PF13499">
    <property type="entry name" value="EF-hand_7"/>
    <property type="match status" value="1"/>
</dbReference>
<dbReference type="PANTHER" id="PTHR10827:SF98">
    <property type="entry name" value="45 KDA CALCIUM-BINDING PROTEIN"/>
    <property type="match status" value="1"/>
</dbReference>
<organism evidence="6 7">
    <name type="scientific">Halochromatium salexigens</name>
    <name type="common">Chromatium salexigens</name>
    <dbReference type="NCBI Taxonomy" id="49447"/>
    <lineage>
        <taxon>Bacteria</taxon>
        <taxon>Pseudomonadati</taxon>
        <taxon>Pseudomonadota</taxon>
        <taxon>Gammaproteobacteria</taxon>
        <taxon>Chromatiales</taxon>
        <taxon>Chromatiaceae</taxon>
        <taxon>Halochromatium</taxon>
    </lineage>
</organism>
<dbReference type="PROSITE" id="PS50222">
    <property type="entry name" value="EF_HAND_2"/>
    <property type="match status" value="1"/>
</dbReference>
<feature type="coiled-coil region" evidence="3">
    <location>
        <begin position="146"/>
        <end position="173"/>
    </location>
</feature>
<reference evidence="6" key="1">
    <citation type="submission" date="2017-05" db="EMBL/GenBank/DDBJ databases">
        <authorList>
            <person name="Imhoff J.F."/>
            <person name="Rahn T."/>
            <person name="Kuenzel S."/>
            <person name="Neulinger S.C."/>
        </authorList>
    </citation>
    <scope>NUCLEOTIDE SEQUENCE</scope>
    <source>
        <strain evidence="6">DSM 4395</strain>
    </source>
</reference>
<feature type="signal peptide" evidence="4">
    <location>
        <begin position="1"/>
        <end position="23"/>
    </location>
</feature>
<dbReference type="RefSeq" id="WP_201245592.1">
    <property type="nucleotide sequence ID" value="NZ_NHSF01000059.1"/>
</dbReference>
<keyword evidence="1" id="KW-0479">Metal-binding</keyword>
<evidence type="ECO:0000259" key="5">
    <source>
        <dbReference type="PROSITE" id="PS50222"/>
    </source>
</evidence>
<evidence type="ECO:0000256" key="1">
    <source>
        <dbReference type="ARBA" id="ARBA00022723"/>
    </source>
</evidence>
<dbReference type="EMBL" id="NHSF01000059">
    <property type="protein sequence ID" value="MBK5930802.1"/>
    <property type="molecule type" value="Genomic_DNA"/>
</dbReference>
<dbReference type="SUPFAM" id="SSF47473">
    <property type="entry name" value="EF-hand"/>
    <property type="match status" value="1"/>
</dbReference>
<keyword evidence="4" id="KW-0732">Signal</keyword>
<sequence>MQRATSILALAIAGTLVTGSALAQEAAPAGTEAKPAEAFIQQLDSDGDGKVSLEEALAPQQPRFTETDADDDGFISVEEAGTAFNEQVPAEMLEAMKERGMPDPGETFVKNLDQDDDGQVSLEEFEQPTMDSFQRMDADGDGVATMEEATAFFDEMQRQMQEQMQKMQQQGTENPHQ</sequence>
<comment type="caution">
    <text evidence="6">The sequence shown here is derived from an EMBL/GenBank/DDBJ whole genome shotgun (WGS) entry which is preliminary data.</text>
</comment>
<feature type="domain" description="EF-hand" evidence="5">
    <location>
        <begin position="124"/>
        <end position="159"/>
    </location>
</feature>
<evidence type="ECO:0000256" key="2">
    <source>
        <dbReference type="ARBA" id="ARBA00022737"/>
    </source>
</evidence>
<keyword evidence="3" id="KW-0175">Coiled coil</keyword>
<evidence type="ECO:0000256" key="4">
    <source>
        <dbReference type="SAM" id="SignalP"/>
    </source>
</evidence>
<dbReference type="InterPro" id="IPR002048">
    <property type="entry name" value="EF_hand_dom"/>
</dbReference>
<evidence type="ECO:0000313" key="7">
    <source>
        <dbReference type="Proteomes" id="UP001296967"/>
    </source>
</evidence>
<feature type="chain" id="PRO_5042485628" description="EF-hand domain-containing protein" evidence="4">
    <location>
        <begin position="24"/>
        <end position="177"/>
    </location>
</feature>
<accession>A0AAJ0UHV0</accession>
<gene>
    <name evidence="6" type="ORF">CCR82_09780</name>
</gene>
<dbReference type="AlphaFoldDB" id="A0AAJ0UHV0"/>
<evidence type="ECO:0000256" key="3">
    <source>
        <dbReference type="SAM" id="Coils"/>
    </source>
</evidence>
<dbReference type="InterPro" id="IPR011992">
    <property type="entry name" value="EF-hand-dom_pair"/>
</dbReference>
<protein>
    <recommendedName>
        <fullName evidence="5">EF-hand domain-containing protein</fullName>
    </recommendedName>
</protein>
<keyword evidence="2" id="KW-0677">Repeat</keyword>
<name>A0AAJ0UHV0_HALSE</name>
<proteinExistence type="predicted"/>
<reference evidence="6" key="2">
    <citation type="journal article" date="2020" name="Microorganisms">
        <title>Osmotic Adaptation and Compatible Solute Biosynthesis of Phototrophic Bacteria as Revealed from Genome Analyses.</title>
        <authorList>
            <person name="Imhoff J.F."/>
            <person name="Rahn T."/>
            <person name="Kunzel S."/>
            <person name="Keller A."/>
            <person name="Neulinger S.C."/>
        </authorList>
    </citation>
    <scope>NUCLEOTIDE SEQUENCE</scope>
    <source>
        <strain evidence="6">DSM 4395</strain>
    </source>
</reference>
<keyword evidence="7" id="KW-1185">Reference proteome</keyword>
<dbReference type="GO" id="GO:0005509">
    <property type="term" value="F:calcium ion binding"/>
    <property type="evidence" value="ECO:0007669"/>
    <property type="project" value="InterPro"/>
</dbReference>
<dbReference type="Proteomes" id="UP001296967">
    <property type="component" value="Unassembled WGS sequence"/>
</dbReference>
<dbReference type="Pfam" id="PF13202">
    <property type="entry name" value="EF-hand_5"/>
    <property type="match status" value="2"/>
</dbReference>